<reference evidence="2" key="1">
    <citation type="submission" date="2018-02" db="EMBL/GenBank/DDBJ databases">
        <authorList>
            <person name="Hausmann B."/>
        </authorList>
    </citation>
    <scope>NUCLEOTIDE SEQUENCE [LARGE SCALE GENOMIC DNA]</scope>
    <source>
        <strain evidence="2">Peat soil MAG SbA5</strain>
    </source>
</reference>
<accession>A0A2N9LQF4</accession>
<name>A0A2N9LQF4_9BACT</name>
<proteinExistence type="predicted"/>
<organism evidence="1 2">
    <name type="scientific">Candidatus Sulfuritelmatomonas gaucii</name>
    <dbReference type="NCBI Taxonomy" id="2043161"/>
    <lineage>
        <taxon>Bacteria</taxon>
        <taxon>Pseudomonadati</taxon>
        <taxon>Acidobacteriota</taxon>
        <taxon>Terriglobia</taxon>
        <taxon>Terriglobales</taxon>
        <taxon>Acidobacteriaceae</taxon>
        <taxon>Candidatus Sulfuritelmatomonas</taxon>
    </lineage>
</organism>
<dbReference type="InterPro" id="IPR010985">
    <property type="entry name" value="Ribbon_hlx_hlx"/>
</dbReference>
<evidence type="ECO:0000313" key="2">
    <source>
        <dbReference type="Proteomes" id="UP000239735"/>
    </source>
</evidence>
<protein>
    <recommendedName>
        <fullName evidence="3">Toxin-antitoxin system HicB family antitoxin</fullName>
    </recommendedName>
</protein>
<dbReference type="OrthoDB" id="428665at2"/>
<evidence type="ECO:0008006" key="3">
    <source>
        <dbReference type="Google" id="ProtNLM"/>
    </source>
</evidence>
<dbReference type="Proteomes" id="UP000239735">
    <property type="component" value="Unassembled WGS sequence"/>
</dbReference>
<dbReference type="AlphaFoldDB" id="A0A2N9LQF4"/>
<dbReference type="EMBL" id="OKRB01000108">
    <property type="protein sequence ID" value="SPE25457.1"/>
    <property type="molecule type" value="Genomic_DNA"/>
</dbReference>
<dbReference type="SUPFAM" id="SSF47598">
    <property type="entry name" value="Ribbon-helix-helix"/>
    <property type="match status" value="1"/>
</dbReference>
<dbReference type="GO" id="GO:0006355">
    <property type="term" value="P:regulation of DNA-templated transcription"/>
    <property type="evidence" value="ECO:0007669"/>
    <property type="project" value="InterPro"/>
</dbReference>
<sequence length="83" mass="9452">MTTKVATFPLRLPVSLKSAIETISDRDGTSMNQFLVIAAAEKIAAMQTEEFFLDRRKRADRKAFLRILNRKGGEPPRREDTID</sequence>
<gene>
    <name evidence="1" type="ORF">SBA5_50046</name>
</gene>
<evidence type="ECO:0000313" key="1">
    <source>
        <dbReference type="EMBL" id="SPE25457.1"/>
    </source>
</evidence>